<dbReference type="InterPro" id="IPR007497">
    <property type="entry name" value="SIMPL/DUF541"/>
</dbReference>
<sequence length="258" mass="26882">MDRRQFLAMSAAGVTAATAGCLETTLGSDSNDGPATEGSITGSATGDSAGRTIEVSASGEVETEPDEARLQVGVEASGESADEVETELAERADNLREAFDELGIPDDDIESGRYTIRPERDGNGYQGAHSFQVRLEDVDRTGEVIDAVTAAGADDVGRVSFGLSDEKRAELRGDALDHALENADEEAQHIAANRGVSITGTKSVSTRNVDVVPVRADEYAVVEADDSAAGTTPRTEIDTGHVTVSGSVEVVYGFEDAG</sequence>
<dbReference type="Pfam" id="PF04402">
    <property type="entry name" value="SIMPL"/>
    <property type="match status" value="1"/>
</dbReference>
<dbReference type="Proteomes" id="UP000324104">
    <property type="component" value="Unassembled WGS sequence"/>
</dbReference>
<reference evidence="2 3" key="1">
    <citation type="submission" date="2019-08" db="EMBL/GenBank/DDBJ databases">
        <title>Archaea genome.</title>
        <authorList>
            <person name="Kajale S."/>
            <person name="Shouche Y."/>
            <person name="Deshpande N."/>
            <person name="Sharma A."/>
        </authorList>
    </citation>
    <scope>NUCLEOTIDE SEQUENCE [LARGE SCALE GENOMIC DNA]</scope>
    <source>
        <strain evidence="2 3">ESP3B_9</strain>
    </source>
</reference>
<evidence type="ECO:0000313" key="2">
    <source>
        <dbReference type="EMBL" id="TYT63327.1"/>
    </source>
</evidence>
<dbReference type="PANTHER" id="PTHR34387">
    <property type="entry name" value="SLR1258 PROTEIN"/>
    <property type="match status" value="1"/>
</dbReference>
<evidence type="ECO:0000313" key="3">
    <source>
        <dbReference type="Proteomes" id="UP000324104"/>
    </source>
</evidence>
<dbReference type="Gene3D" id="3.30.70.2970">
    <property type="entry name" value="Protein of unknown function (DUF541), domain 2"/>
    <property type="match status" value="1"/>
</dbReference>
<keyword evidence="3" id="KW-1185">Reference proteome</keyword>
<dbReference type="RefSeq" id="WP_149080303.1">
    <property type="nucleotide sequence ID" value="NZ_VTAW01000003.1"/>
</dbReference>
<comment type="caution">
    <text evidence="2">The sequence shown here is derived from an EMBL/GenBank/DDBJ whole genome shotgun (WGS) entry which is preliminary data.</text>
</comment>
<evidence type="ECO:0000256" key="1">
    <source>
        <dbReference type="SAM" id="MobiDB-lite"/>
    </source>
</evidence>
<dbReference type="AlphaFoldDB" id="A0A5D5AQQ0"/>
<proteinExistence type="predicted"/>
<dbReference type="PROSITE" id="PS51257">
    <property type="entry name" value="PROKAR_LIPOPROTEIN"/>
    <property type="match status" value="1"/>
</dbReference>
<dbReference type="GO" id="GO:0006974">
    <property type="term" value="P:DNA damage response"/>
    <property type="evidence" value="ECO:0007669"/>
    <property type="project" value="TreeGrafter"/>
</dbReference>
<dbReference type="Gene3D" id="3.30.110.170">
    <property type="entry name" value="Protein of unknown function (DUF541), domain 1"/>
    <property type="match status" value="1"/>
</dbReference>
<dbReference type="InterPro" id="IPR052022">
    <property type="entry name" value="26kDa_periplasmic_antigen"/>
</dbReference>
<feature type="region of interest" description="Disordered" evidence="1">
    <location>
        <begin position="24"/>
        <end position="51"/>
    </location>
</feature>
<dbReference type="EMBL" id="VTAW01000003">
    <property type="protein sequence ID" value="TYT63327.1"/>
    <property type="molecule type" value="Genomic_DNA"/>
</dbReference>
<accession>A0A5D5AQQ0</accession>
<dbReference type="PANTHER" id="PTHR34387:SF2">
    <property type="entry name" value="SLR1258 PROTEIN"/>
    <property type="match status" value="1"/>
</dbReference>
<gene>
    <name evidence="2" type="ORF">FYC77_04455</name>
</gene>
<organism evidence="2 3">
    <name type="scientific">Natrialba swarupiae</name>
    <dbReference type="NCBI Taxonomy" id="2448032"/>
    <lineage>
        <taxon>Archaea</taxon>
        <taxon>Methanobacteriati</taxon>
        <taxon>Methanobacteriota</taxon>
        <taxon>Stenosarchaea group</taxon>
        <taxon>Halobacteria</taxon>
        <taxon>Halobacteriales</taxon>
        <taxon>Natrialbaceae</taxon>
        <taxon>Natrialba</taxon>
    </lineage>
</organism>
<name>A0A5D5AQQ0_9EURY</name>
<protein>
    <submittedName>
        <fullName evidence="2">DUF541 domain-containing protein</fullName>
    </submittedName>
</protein>
<feature type="compositionally biased region" description="Polar residues" evidence="1">
    <location>
        <begin position="25"/>
        <end position="46"/>
    </location>
</feature>